<dbReference type="AlphaFoldDB" id="A0A8X6RAX7"/>
<reference evidence="1" key="1">
    <citation type="submission" date="2020-08" db="EMBL/GenBank/DDBJ databases">
        <title>Multicomponent nature underlies the extraordinary mechanical properties of spider dragline silk.</title>
        <authorList>
            <person name="Kono N."/>
            <person name="Nakamura H."/>
            <person name="Mori M."/>
            <person name="Yoshida Y."/>
            <person name="Ohtoshi R."/>
            <person name="Malay A.D."/>
            <person name="Moran D.A.P."/>
            <person name="Tomita M."/>
            <person name="Numata K."/>
            <person name="Arakawa K."/>
        </authorList>
    </citation>
    <scope>NUCLEOTIDE SEQUENCE</scope>
</reference>
<sequence length="111" mass="12805">MAWTSISIGGHTDLHIIRKGSLKTQRYATETLRPHVATTIGDTFLLMQANARNPTARLVENFLEVETIQLIEWSACSPGLNLDQYVWGSFGRRIQRNRSLRVLYRTWRCTQ</sequence>
<name>A0A8X6RAX7_TRICX</name>
<dbReference type="GO" id="GO:0003676">
    <property type="term" value="F:nucleic acid binding"/>
    <property type="evidence" value="ECO:0007669"/>
    <property type="project" value="InterPro"/>
</dbReference>
<dbReference type="Proteomes" id="UP000887159">
    <property type="component" value="Unassembled WGS sequence"/>
</dbReference>
<dbReference type="EMBL" id="BMAU01021021">
    <property type="protein sequence ID" value="GFX87030.1"/>
    <property type="molecule type" value="Genomic_DNA"/>
</dbReference>
<accession>A0A8X6RAX7</accession>
<dbReference type="InterPro" id="IPR036397">
    <property type="entry name" value="RNaseH_sf"/>
</dbReference>
<protein>
    <submittedName>
        <fullName evidence="1">Transposable element Tc1 transposase</fullName>
    </submittedName>
</protein>
<organism evidence="1 2">
    <name type="scientific">Trichonephila clavipes</name>
    <name type="common">Golden silk orbweaver</name>
    <name type="synonym">Nephila clavipes</name>
    <dbReference type="NCBI Taxonomy" id="2585209"/>
    <lineage>
        <taxon>Eukaryota</taxon>
        <taxon>Metazoa</taxon>
        <taxon>Ecdysozoa</taxon>
        <taxon>Arthropoda</taxon>
        <taxon>Chelicerata</taxon>
        <taxon>Arachnida</taxon>
        <taxon>Araneae</taxon>
        <taxon>Araneomorphae</taxon>
        <taxon>Entelegynae</taxon>
        <taxon>Araneoidea</taxon>
        <taxon>Nephilidae</taxon>
        <taxon>Trichonephila</taxon>
    </lineage>
</organism>
<gene>
    <name evidence="1" type="primary">tc1a_112</name>
    <name evidence="1" type="ORF">TNCV_2636701</name>
</gene>
<evidence type="ECO:0000313" key="1">
    <source>
        <dbReference type="EMBL" id="GFX87030.1"/>
    </source>
</evidence>
<dbReference type="Gene3D" id="3.30.420.10">
    <property type="entry name" value="Ribonuclease H-like superfamily/Ribonuclease H"/>
    <property type="match status" value="1"/>
</dbReference>
<comment type="caution">
    <text evidence="1">The sequence shown here is derived from an EMBL/GenBank/DDBJ whole genome shotgun (WGS) entry which is preliminary data.</text>
</comment>
<keyword evidence="2" id="KW-1185">Reference proteome</keyword>
<evidence type="ECO:0000313" key="2">
    <source>
        <dbReference type="Proteomes" id="UP000887159"/>
    </source>
</evidence>
<proteinExistence type="predicted"/>